<dbReference type="Proteomes" id="UP000620124">
    <property type="component" value="Unassembled WGS sequence"/>
</dbReference>
<dbReference type="PANTHER" id="PTHR12670">
    <property type="entry name" value="CERAMIDASE"/>
    <property type="match status" value="1"/>
</dbReference>
<comment type="cofactor">
    <cofactor evidence="3">
        <name>Zn(2+)</name>
        <dbReference type="ChEBI" id="CHEBI:29105"/>
    </cofactor>
    <text evidence="3">Binds 1 zinc ion per subunit.</text>
</comment>
<feature type="compositionally biased region" description="Polar residues" evidence="5">
    <location>
        <begin position="26"/>
        <end position="36"/>
    </location>
</feature>
<gene>
    <name evidence="8" type="ORF">MVEN_02624600</name>
</gene>
<dbReference type="GO" id="GO:0042759">
    <property type="term" value="P:long-chain fatty acid biosynthetic process"/>
    <property type="evidence" value="ECO:0007669"/>
    <property type="project" value="TreeGrafter"/>
</dbReference>
<evidence type="ECO:0000259" key="6">
    <source>
        <dbReference type="Pfam" id="PF04734"/>
    </source>
</evidence>
<comment type="similarity">
    <text evidence="1 4">Belongs to the neutral ceramidase family.</text>
</comment>
<evidence type="ECO:0000259" key="7">
    <source>
        <dbReference type="Pfam" id="PF17048"/>
    </source>
</evidence>
<dbReference type="Gene3D" id="2.60.40.2300">
    <property type="entry name" value="Neutral/alkaline non-lysosomal ceramidase, C-terminal domain"/>
    <property type="match status" value="1"/>
</dbReference>
<keyword evidence="9" id="KW-1185">Reference proteome</keyword>
<feature type="binding site" evidence="3">
    <location>
        <position position="140"/>
    </location>
    <ligand>
        <name>Zn(2+)</name>
        <dbReference type="ChEBI" id="CHEBI:29105"/>
    </ligand>
</feature>
<evidence type="ECO:0000256" key="3">
    <source>
        <dbReference type="PIRSR" id="PIRSR606823-2"/>
    </source>
</evidence>
<dbReference type="GO" id="GO:0005576">
    <property type="term" value="C:extracellular region"/>
    <property type="evidence" value="ECO:0007669"/>
    <property type="project" value="TreeGrafter"/>
</dbReference>
<sequence>MPGNQTFVAGFAQSNLGDRAQHVRAVSSSLNPSNGHAASAHKASLPDSPTMACPRRRTPQRKKAVHSAAAEWYNRPDVSSCDRASHSLGERRMAQAPSDFVQGDNSTTQNAVRAQLISSGIIDNSAYVVVAGPANTYAHYITTREEYAIQRYEVREISQVRQRSTGNTLSEAYIDKYTSLVPFLTNTPTGTPASDAAPPELTSECDLSSGILPFFTIIWLLSLTQNIQTGVVFDAAPSGKSFGQVLVDVVKTTAYHAGSTVLAQFVGANPRNNLRLEGTFLSVDQLVGGAWKMVKTDSHPSTLYQWARTSTILGTSTVNISWTIESGTPAGTYRLRYFGDSKPLIGSISAFTGTSSNFTVS</sequence>
<accession>A0A8H6U0W2</accession>
<evidence type="ECO:0000256" key="2">
    <source>
        <dbReference type="ARBA" id="ARBA00022801"/>
    </source>
</evidence>
<dbReference type="InterPro" id="IPR038445">
    <property type="entry name" value="NCDase_C_sf"/>
</dbReference>
<dbReference type="AlphaFoldDB" id="A0A8H6U0W2"/>
<dbReference type="InterPro" id="IPR031331">
    <property type="entry name" value="NEUT/ALK_ceramidase_C"/>
</dbReference>
<feature type="domain" description="Neutral/alkaline non-lysosomal ceramidase N-terminal" evidence="6">
    <location>
        <begin position="86"/>
        <end position="153"/>
    </location>
</feature>
<organism evidence="8 9">
    <name type="scientific">Mycena venus</name>
    <dbReference type="NCBI Taxonomy" id="2733690"/>
    <lineage>
        <taxon>Eukaryota</taxon>
        <taxon>Fungi</taxon>
        <taxon>Dikarya</taxon>
        <taxon>Basidiomycota</taxon>
        <taxon>Agaricomycotina</taxon>
        <taxon>Agaricomycetes</taxon>
        <taxon>Agaricomycetidae</taxon>
        <taxon>Agaricales</taxon>
        <taxon>Marasmiineae</taxon>
        <taxon>Mycenaceae</taxon>
        <taxon>Mycena</taxon>
    </lineage>
</organism>
<dbReference type="Pfam" id="PF04734">
    <property type="entry name" value="Ceramidase_alk"/>
    <property type="match status" value="1"/>
</dbReference>
<dbReference type="EC" id="3.5.1.23" evidence="4"/>
<evidence type="ECO:0000256" key="1">
    <source>
        <dbReference type="ARBA" id="ARBA00009835"/>
    </source>
</evidence>
<keyword evidence="3" id="KW-0479">Metal-binding</keyword>
<dbReference type="PANTHER" id="PTHR12670:SF1">
    <property type="entry name" value="NEUTRAL CERAMIDASE"/>
    <property type="match status" value="1"/>
</dbReference>
<comment type="catalytic activity">
    <reaction evidence="4">
        <text>an N-acylsphing-4-enine + H2O = sphing-4-enine + a fatty acid</text>
        <dbReference type="Rhea" id="RHEA:20856"/>
        <dbReference type="ChEBI" id="CHEBI:15377"/>
        <dbReference type="ChEBI" id="CHEBI:28868"/>
        <dbReference type="ChEBI" id="CHEBI:52639"/>
        <dbReference type="ChEBI" id="CHEBI:57756"/>
        <dbReference type="EC" id="3.5.1.23"/>
    </reaction>
</comment>
<feature type="region of interest" description="Disordered" evidence="5">
    <location>
        <begin position="25"/>
        <end position="58"/>
    </location>
</feature>
<dbReference type="InterPro" id="IPR031329">
    <property type="entry name" value="NEUT/ALK_ceramidase_N"/>
</dbReference>
<dbReference type="InterPro" id="IPR006823">
    <property type="entry name" value="Ceramidase_alk"/>
</dbReference>
<evidence type="ECO:0000256" key="5">
    <source>
        <dbReference type="SAM" id="MobiDB-lite"/>
    </source>
</evidence>
<evidence type="ECO:0000313" key="9">
    <source>
        <dbReference type="Proteomes" id="UP000620124"/>
    </source>
</evidence>
<dbReference type="Pfam" id="PF17048">
    <property type="entry name" value="Ceramidse_alk_C"/>
    <property type="match status" value="1"/>
</dbReference>
<comment type="caution">
    <text evidence="8">The sequence shown here is derived from an EMBL/GenBank/DDBJ whole genome shotgun (WGS) entry which is preliminary data.</text>
</comment>
<protein>
    <recommendedName>
        <fullName evidence="4">Neutral ceramidase</fullName>
        <ecNumber evidence="4">3.5.1.23</ecNumber>
    </recommendedName>
</protein>
<dbReference type="OrthoDB" id="191371at2759"/>
<evidence type="ECO:0000256" key="4">
    <source>
        <dbReference type="RuleBase" id="RU366019"/>
    </source>
</evidence>
<dbReference type="GO" id="GO:0046872">
    <property type="term" value="F:metal ion binding"/>
    <property type="evidence" value="ECO:0007669"/>
    <property type="project" value="UniProtKB-KW"/>
</dbReference>
<feature type="domain" description="Neutral/alkaline non-lysosomal ceramidase C-terminal" evidence="7">
    <location>
        <begin position="225"/>
        <end position="360"/>
    </location>
</feature>
<name>A0A8H6U0W2_9AGAR</name>
<dbReference type="GO" id="GO:0046514">
    <property type="term" value="P:ceramide catabolic process"/>
    <property type="evidence" value="ECO:0007669"/>
    <property type="project" value="InterPro"/>
</dbReference>
<dbReference type="GO" id="GO:0016020">
    <property type="term" value="C:membrane"/>
    <property type="evidence" value="ECO:0007669"/>
    <property type="project" value="GOC"/>
</dbReference>
<evidence type="ECO:0000313" key="8">
    <source>
        <dbReference type="EMBL" id="KAF7326382.1"/>
    </source>
</evidence>
<dbReference type="GO" id="GO:0046512">
    <property type="term" value="P:sphingosine biosynthetic process"/>
    <property type="evidence" value="ECO:0007669"/>
    <property type="project" value="TreeGrafter"/>
</dbReference>
<reference evidence="8" key="1">
    <citation type="submission" date="2020-05" db="EMBL/GenBank/DDBJ databases">
        <title>Mycena genomes resolve the evolution of fungal bioluminescence.</title>
        <authorList>
            <person name="Tsai I.J."/>
        </authorList>
    </citation>
    <scope>NUCLEOTIDE SEQUENCE</scope>
    <source>
        <strain evidence="8">CCC161011</strain>
    </source>
</reference>
<dbReference type="GO" id="GO:0017040">
    <property type="term" value="F:N-acylsphingosine amidohydrolase activity"/>
    <property type="evidence" value="ECO:0007669"/>
    <property type="project" value="UniProtKB-UniRule"/>
</dbReference>
<proteinExistence type="inferred from homology"/>
<dbReference type="EMBL" id="JACAZI010000049">
    <property type="protein sequence ID" value="KAF7326382.1"/>
    <property type="molecule type" value="Genomic_DNA"/>
</dbReference>
<keyword evidence="2 4" id="KW-0378">Hydrolase</keyword>
<keyword evidence="4" id="KW-0443">Lipid metabolism</keyword>
<keyword evidence="4" id="KW-0746">Sphingolipid metabolism</keyword>
<keyword evidence="3" id="KW-0862">Zinc</keyword>